<gene>
    <name evidence="6" type="ORF">BQ4739_LOCUS10297</name>
</gene>
<feature type="compositionally biased region" description="Low complexity" evidence="4">
    <location>
        <begin position="356"/>
        <end position="369"/>
    </location>
</feature>
<organism evidence="6 7">
    <name type="scientific">Tetradesmus obliquus</name>
    <name type="common">Green alga</name>
    <name type="synonym">Acutodesmus obliquus</name>
    <dbReference type="NCBI Taxonomy" id="3088"/>
    <lineage>
        <taxon>Eukaryota</taxon>
        <taxon>Viridiplantae</taxon>
        <taxon>Chlorophyta</taxon>
        <taxon>core chlorophytes</taxon>
        <taxon>Chlorophyceae</taxon>
        <taxon>CS clade</taxon>
        <taxon>Sphaeropleales</taxon>
        <taxon>Scenedesmaceae</taxon>
        <taxon>Tetradesmus</taxon>
    </lineage>
</organism>
<dbReference type="InterPro" id="IPR012677">
    <property type="entry name" value="Nucleotide-bd_a/b_plait_sf"/>
</dbReference>
<dbReference type="SUPFAM" id="SSF54928">
    <property type="entry name" value="RNA-binding domain, RBD"/>
    <property type="match status" value="1"/>
</dbReference>
<dbReference type="Proteomes" id="UP000256970">
    <property type="component" value="Unassembled WGS sequence"/>
</dbReference>
<feature type="region of interest" description="Disordered" evidence="4">
    <location>
        <begin position="196"/>
        <end position="277"/>
    </location>
</feature>
<dbReference type="InterPro" id="IPR000504">
    <property type="entry name" value="RRM_dom"/>
</dbReference>
<dbReference type="GO" id="GO:0071011">
    <property type="term" value="C:precatalytic spliceosome"/>
    <property type="evidence" value="ECO:0007669"/>
    <property type="project" value="TreeGrafter"/>
</dbReference>
<feature type="compositionally biased region" description="Low complexity" evidence="4">
    <location>
        <begin position="448"/>
        <end position="473"/>
    </location>
</feature>
<keyword evidence="7" id="KW-1185">Reference proteome</keyword>
<feature type="region of interest" description="Disordered" evidence="4">
    <location>
        <begin position="340"/>
        <end position="369"/>
    </location>
</feature>
<dbReference type="GO" id="GO:0003729">
    <property type="term" value="F:mRNA binding"/>
    <property type="evidence" value="ECO:0007669"/>
    <property type="project" value="TreeGrafter"/>
</dbReference>
<dbReference type="GO" id="GO:0030619">
    <property type="term" value="F:U1 snRNA binding"/>
    <property type="evidence" value="ECO:0007669"/>
    <property type="project" value="TreeGrafter"/>
</dbReference>
<evidence type="ECO:0000256" key="1">
    <source>
        <dbReference type="ARBA" id="ARBA00004123"/>
    </source>
</evidence>
<dbReference type="CDD" id="cd00590">
    <property type="entry name" value="RRM_SF"/>
    <property type="match status" value="1"/>
</dbReference>
<evidence type="ECO:0000259" key="5">
    <source>
        <dbReference type="PROSITE" id="PS50102"/>
    </source>
</evidence>
<feature type="domain" description="RRM" evidence="5">
    <location>
        <begin position="15"/>
        <end position="92"/>
    </location>
</feature>
<feature type="region of interest" description="Disordered" evidence="4">
    <location>
        <begin position="1165"/>
        <end position="1311"/>
    </location>
</feature>
<evidence type="ECO:0000313" key="6">
    <source>
        <dbReference type="EMBL" id="SZX70046.1"/>
    </source>
</evidence>
<feature type="compositionally biased region" description="Gly residues" evidence="4">
    <location>
        <begin position="1175"/>
        <end position="1184"/>
    </location>
</feature>
<feature type="compositionally biased region" description="Low complexity" evidence="4">
    <location>
        <begin position="1235"/>
        <end position="1272"/>
    </location>
</feature>
<dbReference type="InterPro" id="IPR035979">
    <property type="entry name" value="RBD_domain_sf"/>
</dbReference>
<dbReference type="SMART" id="SM00360">
    <property type="entry name" value="RRM"/>
    <property type="match status" value="1"/>
</dbReference>
<feature type="region of interest" description="Disordered" evidence="4">
    <location>
        <begin position="448"/>
        <end position="496"/>
    </location>
</feature>
<comment type="subcellular location">
    <subcellularLocation>
        <location evidence="1">Nucleus</location>
    </subcellularLocation>
</comment>
<dbReference type="Pfam" id="PF00076">
    <property type="entry name" value="RRM_1"/>
    <property type="match status" value="1"/>
</dbReference>
<dbReference type="GO" id="GO:0071004">
    <property type="term" value="C:U2-type prespliceosome"/>
    <property type="evidence" value="ECO:0007669"/>
    <property type="project" value="TreeGrafter"/>
</dbReference>
<dbReference type="PANTHER" id="PTHR13952">
    <property type="entry name" value="U1 SMALL NUCLEAR RIBONUCLEOPROTEIN 70 KD"/>
    <property type="match status" value="1"/>
</dbReference>
<feature type="compositionally biased region" description="Low complexity" evidence="4">
    <location>
        <begin position="1046"/>
        <end position="1080"/>
    </location>
</feature>
<feature type="compositionally biased region" description="Low complexity" evidence="4">
    <location>
        <begin position="208"/>
        <end position="226"/>
    </location>
</feature>
<dbReference type="Gene3D" id="3.30.70.330">
    <property type="match status" value="1"/>
</dbReference>
<evidence type="ECO:0000256" key="3">
    <source>
        <dbReference type="PROSITE-ProRule" id="PRU00176"/>
    </source>
</evidence>
<evidence type="ECO:0000256" key="4">
    <source>
        <dbReference type="SAM" id="MobiDB-lite"/>
    </source>
</evidence>
<protein>
    <recommendedName>
        <fullName evidence="5">RRM domain-containing protein</fullName>
    </recommendedName>
</protein>
<reference evidence="6 7" key="1">
    <citation type="submission" date="2016-10" db="EMBL/GenBank/DDBJ databases">
        <authorList>
            <person name="Cai Z."/>
        </authorList>
    </citation>
    <scope>NUCLEOTIDE SEQUENCE [LARGE SCALE GENOMIC DNA]</scope>
</reference>
<accession>A0A383W072</accession>
<feature type="region of interest" description="Disordered" evidence="4">
    <location>
        <begin position="1046"/>
        <end position="1092"/>
    </location>
</feature>
<dbReference type="PROSITE" id="PS50102">
    <property type="entry name" value="RRM"/>
    <property type="match status" value="1"/>
</dbReference>
<feature type="region of interest" description="Disordered" evidence="4">
    <location>
        <begin position="389"/>
        <end position="410"/>
    </location>
</feature>
<sequence length="1311" mass="133533">MASGCPCSAEDRSRRVLMVRRLHPAVSMQSLLQTFGAFGSITGCKVFTHKSGRSAGCASLEFANHSTACNAYRELQGAQLNGKAIHLQWFDPTITSPSPSRPGQLAEITGCSPGADTANNNSYMASRSSCSNGFAAAGQQPATPHRKMPPVSPHMAASPFGLLASSPHHNAYAGAAAQQQQQSAAVAAAALLAGGGMQVPRRPPQPPYHQQQQQQQQQQRLQLHRQASAPLSHAYNQPLPSPAGLHVPPSPHMSFGGAGFDALPSPGPGGPSDPGSMAAAAAAAAVANLSAAMAAGVSGGSQDSSSNLAALQLAAMHYQQQQQQHQQIQQQLACLALQQMSGGGSHHDSPLSPARSLHQQQQQTLALAAALHSQQQQQQQMLQHQLSGQLLSPGPTQQQQQQQQQSNVAQLHLARSMPNALGSSVDSSCSSFGSQGQLRNSAMDLMAAGLQQQQQQQQAEHEAQQAAAAAAAGTAGGARTSPFALSQPAAGSGEGSAAAEAADAAAAAASSSNVEVDTVPPSASSLKASKAYHAKKQLFREGEGPDVYDHSFSMLPGSSNHGRGCVSETGAGDAAAGGLPALSARWRVTDDTAAGDTDALAAAYAASSGAAAGTAHLHWPGHDQTLDTISPDLLAALQQMSAELDPCTSPLQHGGNAAGVAALQHQQLLAAVASSQALQQQQQLLGAHFSAPVASADAAYAAASSAGGSTDDWATQMANMHARDVRASDSQVLLGAGGQRGDVMSSFRLSSPSLPGCYNTAAETAAAAAAQAWQHAAMPSNQQQVQQQRSSFSDLAAAAAPAQMPASQAFRDKHKQQLQLQLPDFDLVSAPMTSAQLTANTPFDQRFDQLITTEVMPYTPATAALQSPLNVQAAMLAAASSGPAASSALYGNSSSGDVNGSNWVDWSSMAALLSPMQVPGLATRRFTDCSMPASSDYAGLLMQQEQQHLRQQHSRSAAGNAASMYGRHSSNILGAEPILPGLASLHEQQAAHSAAAGAGTIADCFGSSVAAFGLPSAPARCGDAFGAFGKTRHGSLCLDANPQLLPFSSGQQQQQPGANEAGSASNSSSANARFDSDAANTQASSGGGSSSSNAAMCHLKRGHLSEGGAGVGLYSSGSFTFKPPVLQQLLQESRLGSTGSGSSISGSSSSSEALITEPFQMPSFFRSSQQQSGSSSGGCGGSGGSPTKAAAAAAAVSAPLPHVSESSSLPQPQAQVDTAGAEGCSAGGDQQQAGQLEPSMLQEQQQQQPSFTAPAPCMHPDAAAAAATADAPEGSSSPVNSQQQQQQQQPAGGFEDVYRSLFGGEAVPSSV</sequence>
<feature type="compositionally biased region" description="Low complexity" evidence="4">
    <location>
        <begin position="389"/>
        <end position="405"/>
    </location>
</feature>
<evidence type="ECO:0000256" key="2">
    <source>
        <dbReference type="ARBA" id="ARBA00023242"/>
    </source>
</evidence>
<proteinExistence type="predicted"/>
<keyword evidence="2" id="KW-0539">Nucleus</keyword>
<dbReference type="PANTHER" id="PTHR13952:SF5">
    <property type="entry name" value="U1 SMALL NUCLEAR RIBONUCLEOPROTEIN 70 KDA"/>
    <property type="match status" value="1"/>
</dbReference>
<dbReference type="GO" id="GO:0005685">
    <property type="term" value="C:U1 snRNP"/>
    <property type="evidence" value="ECO:0007669"/>
    <property type="project" value="TreeGrafter"/>
</dbReference>
<dbReference type="InterPro" id="IPR051183">
    <property type="entry name" value="U1_U11-U12_snRNP_70-35kDa"/>
</dbReference>
<dbReference type="EMBL" id="FNXT01000969">
    <property type="protein sequence ID" value="SZX70046.1"/>
    <property type="molecule type" value="Genomic_DNA"/>
</dbReference>
<dbReference type="GO" id="GO:0000398">
    <property type="term" value="P:mRNA splicing, via spliceosome"/>
    <property type="evidence" value="ECO:0007669"/>
    <property type="project" value="TreeGrafter"/>
</dbReference>
<evidence type="ECO:0000313" key="7">
    <source>
        <dbReference type="Proteomes" id="UP000256970"/>
    </source>
</evidence>
<keyword evidence="3" id="KW-0694">RNA-binding</keyword>
<name>A0A383W072_TETOB</name>
<feature type="compositionally biased region" description="Polar residues" evidence="4">
    <location>
        <begin position="1204"/>
        <end position="1216"/>
    </location>
</feature>